<dbReference type="Pfam" id="PF13603">
    <property type="entry name" value="tRNA-synt_1_2"/>
    <property type="match status" value="1"/>
</dbReference>
<dbReference type="GO" id="GO:0005524">
    <property type="term" value="F:ATP binding"/>
    <property type="evidence" value="ECO:0007669"/>
    <property type="project" value="UniProtKB-UniRule"/>
</dbReference>
<dbReference type="InterPro" id="IPR002302">
    <property type="entry name" value="Leu-tRNA-ligase"/>
</dbReference>
<comment type="caution">
    <text evidence="9">Lacks conserved residue(s) required for the propagation of feature annotation.</text>
</comment>
<evidence type="ECO:0000256" key="8">
    <source>
        <dbReference type="ARBA" id="ARBA00047469"/>
    </source>
</evidence>
<dbReference type="GO" id="GO:0006429">
    <property type="term" value="P:leucyl-tRNA aminoacylation"/>
    <property type="evidence" value="ECO:0007669"/>
    <property type="project" value="UniProtKB-UniRule"/>
</dbReference>
<dbReference type="CDD" id="cd07958">
    <property type="entry name" value="Anticodon_Ia_Leu_BEm"/>
    <property type="match status" value="1"/>
</dbReference>
<dbReference type="RefSeq" id="WP_014796968.1">
    <property type="nucleotide sequence ID" value="NC_018018.1"/>
</dbReference>
<evidence type="ECO:0000256" key="5">
    <source>
        <dbReference type="ARBA" id="ARBA00022840"/>
    </source>
</evidence>
<evidence type="ECO:0000259" key="11">
    <source>
        <dbReference type="Pfam" id="PF08264"/>
    </source>
</evidence>
<dbReference type="PANTHER" id="PTHR43740">
    <property type="entry name" value="LEUCYL-TRNA SYNTHETASE"/>
    <property type="match status" value="1"/>
</dbReference>
<dbReference type="InterPro" id="IPR025709">
    <property type="entry name" value="Leu_tRNA-synth_edit"/>
</dbReference>
<dbReference type="EMBL" id="CP003345">
    <property type="protein sequence ID" value="AFM03510.1"/>
    <property type="molecule type" value="Genomic_DNA"/>
</dbReference>
<evidence type="ECO:0000313" key="13">
    <source>
        <dbReference type="EMBL" id="AFM03510.1"/>
    </source>
</evidence>
<dbReference type="GO" id="GO:0002161">
    <property type="term" value="F:aminoacyl-tRNA deacylase activity"/>
    <property type="evidence" value="ECO:0007669"/>
    <property type="project" value="InterPro"/>
</dbReference>
<dbReference type="HOGENOM" id="CLU_004427_0_0_10"/>
<dbReference type="InterPro" id="IPR013155">
    <property type="entry name" value="M/V/L/I-tRNA-synth_anticd-bd"/>
</dbReference>
<reference evidence="14" key="1">
    <citation type="submission" date="2012-06" db="EMBL/GenBank/DDBJ databases">
        <title>The complete genome of Flexibacter litoralis DSM 6794.</title>
        <authorList>
            <person name="Lucas S."/>
            <person name="Copeland A."/>
            <person name="Lapidus A."/>
            <person name="Glavina del Rio T."/>
            <person name="Dalin E."/>
            <person name="Tice H."/>
            <person name="Bruce D."/>
            <person name="Goodwin L."/>
            <person name="Pitluck S."/>
            <person name="Peters L."/>
            <person name="Ovchinnikova G."/>
            <person name="Lu M."/>
            <person name="Kyrpides N."/>
            <person name="Mavromatis K."/>
            <person name="Ivanova N."/>
            <person name="Brettin T."/>
            <person name="Detter J.C."/>
            <person name="Han C."/>
            <person name="Larimer F."/>
            <person name="Land M."/>
            <person name="Hauser L."/>
            <person name="Markowitz V."/>
            <person name="Cheng J.-F."/>
            <person name="Hugenholtz P."/>
            <person name="Woyke T."/>
            <person name="Wu D."/>
            <person name="Spring S."/>
            <person name="Lang E."/>
            <person name="Kopitz M."/>
            <person name="Brambilla E."/>
            <person name="Klenk H.-P."/>
            <person name="Eisen J.A."/>
        </authorList>
    </citation>
    <scope>NUCLEOTIDE SEQUENCE [LARGE SCALE GENOMIC DNA]</scope>
    <source>
        <strain evidence="14">ATCC 23117 / DSM 6794 / NBRC 15988 / NCIMB 1366 / Sio-4</strain>
    </source>
</reference>
<dbReference type="FunFam" id="1.10.730.10:FF:000011">
    <property type="entry name" value="Leucine--tRNA ligase chloroplastic/mitochondrial"/>
    <property type="match status" value="1"/>
</dbReference>
<evidence type="ECO:0000256" key="2">
    <source>
        <dbReference type="ARBA" id="ARBA00022490"/>
    </source>
</evidence>
<accession>I4AHS5</accession>
<organism evidence="13 14">
    <name type="scientific">Bernardetia litoralis (strain ATCC 23117 / DSM 6794 / NBRC 15988 / NCIMB 1366 / Fx l1 / Sio-4)</name>
    <name type="common">Flexibacter litoralis</name>
    <dbReference type="NCBI Taxonomy" id="880071"/>
    <lineage>
        <taxon>Bacteria</taxon>
        <taxon>Pseudomonadati</taxon>
        <taxon>Bacteroidota</taxon>
        <taxon>Cytophagia</taxon>
        <taxon>Cytophagales</taxon>
        <taxon>Bernardetiaceae</taxon>
        <taxon>Bernardetia</taxon>
    </lineage>
</organism>
<evidence type="ECO:0000256" key="9">
    <source>
        <dbReference type="HAMAP-Rule" id="MF_00049"/>
    </source>
</evidence>
<keyword evidence="4 9" id="KW-0547">Nucleotide-binding</keyword>
<evidence type="ECO:0000259" key="10">
    <source>
        <dbReference type="Pfam" id="PF00133"/>
    </source>
</evidence>
<evidence type="ECO:0000256" key="1">
    <source>
        <dbReference type="ARBA" id="ARBA00005594"/>
    </source>
</evidence>
<dbReference type="InterPro" id="IPR009008">
    <property type="entry name" value="Val/Leu/Ile-tRNA-synth_edit"/>
</dbReference>
<feature type="domain" description="Aminoacyl-tRNA synthetase class Ia" evidence="10">
    <location>
        <begin position="729"/>
        <end position="763"/>
    </location>
</feature>
<dbReference type="Gene3D" id="3.40.50.620">
    <property type="entry name" value="HUPs"/>
    <property type="match status" value="3"/>
</dbReference>
<dbReference type="SUPFAM" id="SSF50677">
    <property type="entry name" value="ValRS/IleRS/LeuRS editing domain"/>
    <property type="match status" value="1"/>
</dbReference>
<dbReference type="Pfam" id="PF00133">
    <property type="entry name" value="tRNA-synt_1"/>
    <property type="match status" value="2"/>
</dbReference>
<dbReference type="PANTHER" id="PTHR43740:SF2">
    <property type="entry name" value="LEUCINE--TRNA LIGASE, MITOCHONDRIAL"/>
    <property type="match status" value="1"/>
</dbReference>
<dbReference type="SUPFAM" id="SSF47323">
    <property type="entry name" value="Anticodon-binding domain of a subclass of class I aminoacyl-tRNA synthetases"/>
    <property type="match status" value="1"/>
</dbReference>
<dbReference type="GO" id="GO:0004823">
    <property type="term" value="F:leucine-tRNA ligase activity"/>
    <property type="evidence" value="ECO:0007669"/>
    <property type="project" value="UniProtKB-UniRule"/>
</dbReference>
<keyword evidence="5 9" id="KW-0067">ATP-binding</keyword>
<dbReference type="GO" id="GO:0005829">
    <property type="term" value="C:cytosol"/>
    <property type="evidence" value="ECO:0007669"/>
    <property type="project" value="TreeGrafter"/>
</dbReference>
<dbReference type="eggNOG" id="COG0495">
    <property type="taxonomic scope" value="Bacteria"/>
</dbReference>
<comment type="catalytic activity">
    <reaction evidence="8 9">
        <text>tRNA(Leu) + L-leucine + ATP = L-leucyl-tRNA(Leu) + AMP + diphosphate</text>
        <dbReference type="Rhea" id="RHEA:11688"/>
        <dbReference type="Rhea" id="RHEA-COMP:9613"/>
        <dbReference type="Rhea" id="RHEA-COMP:9622"/>
        <dbReference type="ChEBI" id="CHEBI:30616"/>
        <dbReference type="ChEBI" id="CHEBI:33019"/>
        <dbReference type="ChEBI" id="CHEBI:57427"/>
        <dbReference type="ChEBI" id="CHEBI:78442"/>
        <dbReference type="ChEBI" id="CHEBI:78494"/>
        <dbReference type="ChEBI" id="CHEBI:456215"/>
        <dbReference type="EC" id="6.1.1.4"/>
    </reaction>
</comment>
<dbReference type="KEGG" id="fli:Fleli_1072"/>
<dbReference type="PATRIC" id="fig|880071.3.peg.1045"/>
<name>I4AHS5_BERLS</name>
<comment type="similarity">
    <text evidence="1 9">Belongs to the class-I aminoacyl-tRNA synthetase family.</text>
</comment>
<dbReference type="PRINTS" id="PR00985">
    <property type="entry name" value="TRNASYNTHLEU"/>
</dbReference>
<feature type="binding site" evidence="9">
    <location>
        <position position="740"/>
    </location>
    <ligand>
        <name>ATP</name>
        <dbReference type="ChEBI" id="CHEBI:30616"/>
    </ligand>
</feature>
<dbReference type="FunFam" id="3.40.50.620:FF:000060">
    <property type="entry name" value="Leucine--tRNA ligase"/>
    <property type="match status" value="1"/>
</dbReference>
<dbReference type="InterPro" id="IPR002300">
    <property type="entry name" value="aa-tRNA-synth_Ia"/>
</dbReference>
<dbReference type="STRING" id="880071.Fleli_1072"/>
<evidence type="ECO:0000256" key="4">
    <source>
        <dbReference type="ARBA" id="ARBA00022741"/>
    </source>
</evidence>
<protein>
    <recommendedName>
        <fullName evidence="9">Leucine--tRNA ligase</fullName>
        <ecNumber evidence="9">6.1.1.4</ecNumber>
    </recommendedName>
    <alternativeName>
        <fullName evidence="9">Leucyl-tRNA synthetase</fullName>
        <shortName evidence="9">LeuRS</shortName>
    </alternativeName>
</protein>
<dbReference type="AlphaFoldDB" id="I4AHS5"/>
<keyword evidence="6 9" id="KW-0648">Protein biosynthesis</keyword>
<evidence type="ECO:0000256" key="7">
    <source>
        <dbReference type="ARBA" id="ARBA00023146"/>
    </source>
</evidence>
<keyword evidence="14" id="KW-1185">Reference proteome</keyword>
<dbReference type="Proteomes" id="UP000006054">
    <property type="component" value="Chromosome"/>
</dbReference>
<evidence type="ECO:0000256" key="3">
    <source>
        <dbReference type="ARBA" id="ARBA00022598"/>
    </source>
</evidence>
<evidence type="ECO:0000256" key="6">
    <source>
        <dbReference type="ARBA" id="ARBA00022917"/>
    </source>
</evidence>
<keyword evidence="7 9" id="KW-0030">Aminoacyl-tRNA synthetase</keyword>
<dbReference type="InterPro" id="IPR014729">
    <property type="entry name" value="Rossmann-like_a/b/a_fold"/>
</dbReference>
<dbReference type="InterPro" id="IPR009080">
    <property type="entry name" value="tRNAsynth_Ia_anticodon-bd"/>
</dbReference>
<dbReference type="EC" id="6.1.1.4" evidence="9"/>
<keyword evidence="3 9" id="KW-0436">Ligase</keyword>
<comment type="subcellular location">
    <subcellularLocation>
        <location evidence="9">Cytoplasm</location>
    </subcellularLocation>
</comment>
<keyword evidence="2 9" id="KW-0963">Cytoplasm</keyword>
<gene>
    <name evidence="9" type="primary">leuS</name>
    <name evidence="13" type="ordered locus">Fleli_1072</name>
</gene>
<evidence type="ECO:0000313" key="14">
    <source>
        <dbReference type="Proteomes" id="UP000006054"/>
    </source>
</evidence>
<dbReference type="OrthoDB" id="9810365at2"/>
<feature type="domain" description="Aminoacyl-tRNA synthetase class Ia" evidence="10">
    <location>
        <begin position="12"/>
        <end position="144"/>
    </location>
</feature>
<feature type="domain" description="Methionyl/Valyl/Leucyl/Isoleucyl-tRNA synthetase anticodon-binding" evidence="11">
    <location>
        <begin position="816"/>
        <end position="929"/>
    </location>
</feature>
<dbReference type="Pfam" id="PF08264">
    <property type="entry name" value="Anticodon_1"/>
    <property type="match status" value="1"/>
</dbReference>
<sequence>MEYNPRLIEPKWQLQWEEKEVYKVENDTTKPKYYVLDMFPYPSGSGLHVGHPLGYIASDILSRFKRLKGFNVLHPMGFDSFGLPAEQYAIETGQHPAITTAQNIQTFKSQFDKIGFSFDWEREVRTSNPDYYRWTQWIFKQLFESFYNNDTERAEEIQKLITIFETEGNQKVNAACNDDTPSFSATEWTKFTEKEKSDVLLKYRLAYKSEATVNWCAELGSVLAHDEIKDGLSERGGYPVERKKMPQWMMRTTAYSERLLSGLEQVEWSDALKEMQKNWIGKSYGAELSFQIEENKENTKSDELKELTAFTTRPDTIYGVTYIALAPELEIIDELTTKEQKTAVEEYVKVAKNRSERERQTEVKTVSGVFTGSYVINPISGKRTPIWVADYVLSGYGTGVVMGVPSSDERDFRFATHFDLEIIKVIKETKTDSTGNVLEAYTEKEGEIINSDFLNGMSIKDAIKAATQKLEEKKAGTGKVNFRLRDAAFGRQRYWGEPIPIYYKDGIPHSLPDSELPLMLPEVDSYKPTAEGEPPLGRAEAFTYQGKYPYELTTMPGWAGSSWYFLRYADPQNMRVFAAKETVDYWNQVDVYVGGAEHAVGHLLYSRFFTKFLHDKGFLNFDEPFKKLVNQGMIQGKSSLVYRISGFQVYLSEGIYQQIEKLTSDAEKIEGINQVAGHEAIPAHTKISISPLHVPVSMVKDDILDIKKYQKFRPETENAEFITEENGNFICASQVEKMSKRLHNVVNPDDVVSEYSADALRLYEMFLGPLEYSKPWDTSGIDGVQKFLRKVWRLFYNNDGDLVLSDDKPTKEEFKTLHKTIKKVEDDIERLSLNTSVSAFMICVNELTSMKCHKREILEPFLVILSSFAPHITEELWHIALGKDTSIIKTEFPAFDESYLKENEFEYPISINGKVRTKMSFSLETPKEEIEKQVLETEIVQKWLEGKTPKRFILVPKKIVNIVI</sequence>
<dbReference type="SUPFAM" id="SSF52374">
    <property type="entry name" value="Nucleotidylyl transferase"/>
    <property type="match status" value="1"/>
</dbReference>
<feature type="domain" description="Leucyl-tRNA synthetase editing" evidence="12">
    <location>
        <begin position="277"/>
        <end position="471"/>
    </location>
</feature>
<proteinExistence type="inferred from homology"/>
<dbReference type="FunFam" id="3.40.50.620:FF:000056">
    <property type="entry name" value="Leucine--tRNA ligase"/>
    <property type="match status" value="1"/>
</dbReference>
<evidence type="ECO:0000259" key="12">
    <source>
        <dbReference type="Pfam" id="PF13603"/>
    </source>
</evidence>
<dbReference type="Gene3D" id="1.10.730.10">
    <property type="entry name" value="Isoleucyl-tRNA Synthetase, Domain 1"/>
    <property type="match status" value="1"/>
</dbReference>
<dbReference type="HAMAP" id="MF_00049_B">
    <property type="entry name" value="Leu_tRNA_synth_B"/>
    <property type="match status" value="1"/>
</dbReference>